<evidence type="ECO:0000313" key="3">
    <source>
        <dbReference type="EMBL" id="NYF43446.1"/>
    </source>
</evidence>
<dbReference type="RefSeq" id="WP_179826970.1">
    <property type="nucleotide sequence ID" value="NZ_JACCCO010000003.1"/>
</dbReference>
<protein>
    <submittedName>
        <fullName evidence="3">Uncharacterized protein</fullName>
    </submittedName>
</protein>
<dbReference type="Proteomes" id="UP000576393">
    <property type="component" value="Unassembled WGS sequence"/>
</dbReference>
<feature type="transmembrane region" description="Helical" evidence="2">
    <location>
        <begin position="12"/>
        <end position="31"/>
    </location>
</feature>
<feature type="compositionally biased region" description="Low complexity" evidence="1">
    <location>
        <begin position="337"/>
        <end position="363"/>
    </location>
</feature>
<keyword evidence="4" id="KW-1185">Reference proteome</keyword>
<feature type="region of interest" description="Disordered" evidence="1">
    <location>
        <begin position="273"/>
        <end position="403"/>
    </location>
</feature>
<feature type="compositionally biased region" description="Basic and acidic residues" evidence="1">
    <location>
        <begin position="296"/>
        <end position="310"/>
    </location>
</feature>
<feature type="region of interest" description="Disordered" evidence="1">
    <location>
        <begin position="215"/>
        <end position="239"/>
    </location>
</feature>
<proteinExistence type="predicted"/>
<evidence type="ECO:0000256" key="1">
    <source>
        <dbReference type="SAM" id="MobiDB-lite"/>
    </source>
</evidence>
<reference evidence="3 4" key="1">
    <citation type="submission" date="2020-07" db="EMBL/GenBank/DDBJ databases">
        <title>Sequencing the genomes of 1000 actinobacteria strains.</title>
        <authorList>
            <person name="Klenk H.-P."/>
        </authorList>
    </citation>
    <scope>NUCLEOTIDE SEQUENCE [LARGE SCALE GENOMIC DNA]</scope>
    <source>
        <strain evidence="3 4">DSM 45763</strain>
    </source>
</reference>
<accession>A0A852V5R3</accession>
<organism evidence="3 4">
    <name type="scientific">Streptosporangium sandarakinum</name>
    <dbReference type="NCBI Taxonomy" id="1260955"/>
    <lineage>
        <taxon>Bacteria</taxon>
        <taxon>Bacillati</taxon>
        <taxon>Actinomycetota</taxon>
        <taxon>Actinomycetes</taxon>
        <taxon>Streptosporangiales</taxon>
        <taxon>Streptosporangiaceae</taxon>
        <taxon>Streptosporangium</taxon>
    </lineage>
</organism>
<gene>
    <name evidence="3" type="ORF">HDA43_005673</name>
</gene>
<dbReference type="EMBL" id="JACCCO010000003">
    <property type="protein sequence ID" value="NYF43446.1"/>
    <property type="molecule type" value="Genomic_DNA"/>
</dbReference>
<feature type="region of interest" description="Disordered" evidence="1">
    <location>
        <begin position="152"/>
        <end position="172"/>
    </location>
</feature>
<keyword evidence="2" id="KW-0472">Membrane</keyword>
<feature type="transmembrane region" description="Helical" evidence="2">
    <location>
        <begin position="37"/>
        <end position="57"/>
    </location>
</feature>
<comment type="caution">
    <text evidence="3">The sequence shown here is derived from an EMBL/GenBank/DDBJ whole genome shotgun (WGS) entry which is preliminary data.</text>
</comment>
<sequence length="403" mass="39769">MGGEQRFDLSLPQIIGGALATMTAAVAASYLGVAGTVIGAAVMSVGSTVGGAVYTHYLKRTGSHLPFLSRQEAGDDPPKKVEGNGELATAALATVREAPARPSGGVSAASSGETLAAPYGETRAWRSGGSAGADPDAPTSLMPAVATYEGAGLRGGAGTREETGGPDGDTGDVGALEDLVVVDVDPATAEIPAAAPDTAELSRITAELPAAVSTAAAGTAGPPGNTTVLPAVAGHPGGDGGPGRARVWMLAATAVITFAVSMGAILGFEKATGQPVASTVKGERSSGTSFNPGPVVRREEVPPARERAPRPSDSVSETAPRTTPEPTATLEPDRTEQPGTGATPEPTAPVTPSQAPTTSPTQVEPSPEPTGNPTGSQAPAETDAPAQEDVQGGEVGQVAPAGE</sequence>
<evidence type="ECO:0000313" key="4">
    <source>
        <dbReference type="Proteomes" id="UP000576393"/>
    </source>
</evidence>
<keyword evidence="2" id="KW-1133">Transmembrane helix</keyword>
<name>A0A852V5R3_9ACTN</name>
<dbReference type="AlphaFoldDB" id="A0A852V5R3"/>
<feature type="compositionally biased region" description="Low complexity" evidence="1">
    <location>
        <begin position="215"/>
        <end position="234"/>
    </location>
</feature>
<feature type="compositionally biased region" description="Low complexity" evidence="1">
    <location>
        <begin position="317"/>
        <end position="330"/>
    </location>
</feature>
<keyword evidence="2" id="KW-0812">Transmembrane</keyword>
<feature type="compositionally biased region" description="Polar residues" evidence="1">
    <location>
        <begin position="369"/>
        <end position="379"/>
    </location>
</feature>
<evidence type="ECO:0000256" key="2">
    <source>
        <dbReference type="SAM" id="Phobius"/>
    </source>
</evidence>